<evidence type="ECO:0000256" key="1">
    <source>
        <dbReference type="SAM" id="MobiDB-lite"/>
    </source>
</evidence>
<feature type="region of interest" description="Disordered" evidence="1">
    <location>
        <begin position="1"/>
        <end position="27"/>
    </location>
</feature>
<protein>
    <submittedName>
        <fullName evidence="2">Uncharacterized protein</fullName>
    </submittedName>
</protein>
<organism evidence="2 3">
    <name type="scientific">Canna indica</name>
    <name type="common">Indian-shot</name>
    <dbReference type="NCBI Taxonomy" id="4628"/>
    <lineage>
        <taxon>Eukaryota</taxon>
        <taxon>Viridiplantae</taxon>
        <taxon>Streptophyta</taxon>
        <taxon>Embryophyta</taxon>
        <taxon>Tracheophyta</taxon>
        <taxon>Spermatophyta</taxon>
        <taxon>Magnoliopsida</taxon>
        <taxon>Liliopsida</taxon>
        <taxon>Zingiberales</taxon>
        <taxon>Cannaceae</taxon>
        <taxon>Canna</taxon>
    </lineage>
</organism>
<evidence type="ECO:0000313" key="3">
    <source>
        <dbReference type="Proteomes" id="UP001327560"/>
    </source>
</evidence>
<evidence type="ECO:0000313" key="2">
    <source>
        <dbReference type="EMBL" id="WOL00041.1"/>
    </source>
</evidence>
<accession>A0AAQ3K6T7</accession>
<gene>
    <name evidence="2" type="ORF">Cni_G08754</name>
</gene>
<dbReference type="Proteomes" id="UP001327560">
    <property type="component" value="Chromosome 3"/>
</dbReference>
<name>A0AAQ3K6T7_9LILI</name>
<dbReference type="AlphaFoldDB" id="A0AAQ3K6T7"/>
<proteinExistence type="predicted"/>
<dbReference type="EMBL" id="CP136892">
    <property type="protein sequence ID" value="WOL00041.1"/>
    <property type="molecule type" value="Genomic_DNA"/>
</dbReference>
<sequence length="98" mass="10622">MEKGKGQGRSSLGAKAAGSGVGYGTKGLRLRGVKDYKLKGPKELKPSCRVDASFVYRMYRLASSRTKEAFWRGQSFYDSFPLIAIVGLPQLPSFVASG</sequence>
<keyword evidence="3" id="KW-1185">Reference proteome</keyword>
<reference evidence="2 3" key="1">
    <citation type="submission" date="2023-10" db="EMBL/GenBank/DDBJ databases">
        <title>Chromosome-scale genome assembly provides insights into flower coloration mechanisms of Canna indica.</title>
        <authorList>
            <person name="Li C."/>
        </authorList>
    </citation>
    <scope>NUCLEOTIDE SEQUENCE [LARGE SCALE GENOMIC DNA]</scope>
    <source>
        <tissue evidence="2">Flower</tissue>
    </source>
</reference>